<dbReference type="Proteomes" id="UP000532194">
    <property type="component" value="Unassembled WGS sequence"/>
</dbReference>
<keyword evidence="2" id="KW-0732">Signal</keyword>
<dbReference type="Pfam" id="PF17802">
    <property type="entry name" value="SpaA"/>
    <property type="match status" value="1"/>
</dbReference>
<evidence type="ECO:0000313" key="5">
    <source>
        <dbReference type="EMBL" id="NMM93849.1"/>
    </source>
</evidence>
<dbReference type="EMBL" id="JAAIII010000003">
    <property type="protein sequence ID" value="NMM93849.1"/>
    <property type="molecule type" value="Genomic_DNA"/>
</dbReference>
<keyword evidence="1" id="KW-0472">Membrane</keyword>
<evidence type="ECO:0000256" key="1">
    <source>
        <dbReference type="SAM" id="Phobius"/>
    </source>
</evidence>
<dbReference type="AlphaFoldDB" id="A0A7Y0EP61"/>
<dbReference type="NCBIfam" id="NF033902">
    <property type="entry name" value="iso_D2_wall_anc"/>
    <property type="match status" value="1"/>
</dbReference>
<feature type="chain" id="PRO_5031275009" evidence="2">
    <location>
        <begin position="31"/>
        <end position="531"/>
    </location>
</feature>
<evidence type="ECO:0000259" key="3">
    <source>
        <dbReference type="Pfam" id="PF16569"/>
    </source>
</evidence>
<dbReference type="NCBIfam" id="TIGR04226">
    <property type="entry name" value="RrgB_K2N_iso_D2"/>
    <property type="match status" value="1"/>
</dbReference>
<evidence type="ECO:0000313" key="6">
    <source>
        <dbReference type="Proteomes" id="UP000532194"/>
    </source>
</evidence>
<evidence type="ECO:0000259" key="4">
    <source>
        <dbReference type="Pfam" id="PF17802"/>
    </source>
</evidence>
<dbReference type="Gene3D" id="2.60.40.10">
    <property type="entry name" value="Immunoglobulins"/>
    <property type="match status" value="1"/>
</dbReference>
<gene>
    <name evidence="5" type="ORF">G1C95_1036</name>
</gene>
<evidence type="ECO:0000256" key="2">
    <source>
        <dbReference type="SAM" id="SignalP"/>
    </source>
</evidence>
<reference evidence="5 6" key="1">
    <citation type="submission" date="2020-02" db="EMBL/GenBank/DDBJ databases">
        <title>Characterization of phylogenetic diversity of novel bifidobacterial species isolated in Czech ZOOs.</title>
        <authorList>
            <person name="Lugli G.A."/>
            <person name="Vera N.B."/>
            <person name="Ventura M."/>
        </authorList>
    </citation>
    <scope>NUCLEOTIDE SEQUENCE [LARGE SCALE GENOMIC DNA]</scope>
    <source>
        <strain evidence="5 6">DSM 109957</strain>
    </source>
</reference>
<dbReference type="GO" id="GO:0005975">
    <property type="term" value="P:carbohydrate metabolic process"/>
    <property type="evidence" value="ECO:0007669"/>
    <property type="project" value="UniProtKB-ARBA"/>
</dbReference>
<dbReference type="SUPFAM" id="SSF49478">
    <property type="entry name" value="Cna protein B-type domain"/>
    <property type="match status" value="1"/>
</dbReference>
<dbReference type="InterPro" id="IPR032334">
    <property type="entry name" value="GramPos_pilinBB"/>
</dbReference>
<feature type="domain" description="SpaA-like prealbumin fold" evidence="4">
    <location>
        <begin position="373"/>
        <end position="464"/>
    </location>
</feature>
<keyword evidence="6" id="KW-1185">Reference proteome</keyword>
<dbReference type="RefSeq" id="WP_169171902.1">
    <property type="nucleotide sequence ID" value="NZ_JAAIII010000003.1"/>
</dbReference>
<keyword evidence="1" id="KW-1133">Transmembrane helix</keyword>
<dbReference type="NCBIfam" id="TIGR01167">
    <property type="entry name" value="LPXTG_anchor"/>
    <property type="match status" value="1"/>
</dbReference>
<dbReference type="InterPro" id="IPR041033">
    <property type="entry name" value="SpaA_PFL_dom_1"/>
</dbReference>
<feature type="domain" description="Gram-positive pilin backbone subunit 2 Cna-B-like" evidence="3">
    <location>
        <begin position="221"/>
        <end position="345"/>
    </location>
</feature>
<feature type="signal peptide" evidence="2">
    <location>
        <begin position="1"/>
        <end position="30"/>
    </location>
</feature>
<organism evidence="5 6">
    <name type="scientific">Bifidobacterium oedipodis</name>
    <dbReference type="NCBI Taxonomy" id="2675322"/>
    <lineage>
        <taxon>Bacteria</taxon>
        <taxon>Bacillati</taxon>
        <taxon>Actinomycetota</taxon>
        <taxon>Actinomycetes</taxon>
        <taxon>Bifidobacteriales</taxon>
        <taxon>Bifidobacteriaceae</taxon>
        <taxon>Bifidobacterium</taxon>
    </lineage>
</organism>
<name>A0A7Y0EP61_9BIFI</name>
<dbReference type="InterPro" id="IPR048052">
    <property type="entry name" value="FM1-like"/>
</dbReference>
<dbReference type="Gene3D" id="2.60.40.740">
    <property type="match status" value="1"/>
</dbReference>
<protein>
    <submittedName>
        <fullName evidence="5">Fimbrial isopeptide formation D2 domain-containing protein</fullName>
    </submittedName>
</protein>
<proteinExistence type="predicted"/>
<dbReference type="Pfam" id="PF16569">
    <property type="entry name" value="GramPos_pilinBB"/>
    <property type="match status" value="1"/>
</dbReference>
<keyword evidence="1" id="KW-0812">Transmembrane</keyword>
<feature type="transmembrane region" description="Helical" evidence="1">
    <location>
        <begin position="504"/>
        <end position="524"/>
    </location>
</feature>
<comment type="caution">
    <text evidence="5">The sequence shown here is derived from an EMBL/GenBank/DDBJ whole genome shotgun (WGS) entry which is preliminary data.</text>
</comment>
<accession>A0A7Y0EP61</accession>
<dbReference type="InterPro" id="IPR013783">
    <property type="entry name" value="Ig-like_fold"/>
</dbReference>
<dbReference type="InterPro" id="IPR026466">
    <property type="entry name" value="Fim_isopep_form_D2_dom"/>
</dbReference>
<sequence>MRRIWKTLVGILAAIAMLLTGGVITASAYADEPAGIAEKTGTGSIVVNPANSGQKYDAYRIFGVASYTGNGDDKKVAYTIAEDSPWFGFVTGNGAGTSYVEVSVKGNPRVVTPKESFTGDAAAKNFADAAITYMDQYNTEHADSQITPDQSATAGATDTSVTISGLDLGYYLVTSTTGSLVMLDTAAETVTIKDKNKVPEVLKKVQEGNIWDSENDAKIGDTVNFRTTITAQAGATNYVLHDKLSDGLTFGTVTKIEKISGDTTTELTKDTDYQVLTGENAQSYAPNGTTTEEKDTFTVTFSEAVLKELKAGDQLVVSYTATVNEDAVIRGDGNPNKTYLDYGKKDYTSHTPESTTTTYVWDFDVFKYTLEDGDKTPLAGVKFKLTTDLESNSPIEFVEKTGTSIKSYRVAKADESGMIEFVTDSNGKFKLFGLDSGTYYLWETEPLQGYNKLTSPITVEIKGTAHNGAVHVDGSVTAVTNNTVEVENTSGSELPETGGMGTTILYVVGAAVVVFAGLGLAVTLRKRQSRR</sequence>